<feature type="transmembrane region" description="Helical" evidence="2">
    <location>
        <begin position="39"/>
        <end position="58"/>
    </location>
</feature>
<keyword evidence="2" id="KW-1133">Transmembrane helix</keyword>
<reference evidence="4" key="2">
    <citation type="submission" date="2016-04" db="EMBL/GenBank/DDBJ databases">
        <title>Complete Genome and Plasmid Sequences for Rhodococcus fascians D188 and Draft Sequences for Rhodococcus spp. Isolates PBTS 1 and PBTS 2.</title>
        <authorList>
            <person name="Stamer R."/>
            <person name="Vereecke D."/>
            <person name="Zhang Y."/>
            <person name="Schilkey F."/>
            <person name="Devitt N."/>
            <person name="Randall J."/>
        </authorList>
    </citation>
    <scope>NUCLEOTIDE SEQUENCE [LARGE SCALE GENOMIC DNA]</scope>
    <source>
        <strain evidence="4">PBTS2</strain>
    </source>
</reference>
<keyword evidence="2" id="KW-0812">Transmembrane</keyword>
<sequence length="220" mass="23688">MLCRMTGWAVRGIGMALINVVARLLLGAAVSMWPLSGSALRWVAYALVVLVIAVWAGIDGIRDRRRNPDPDKGEDLTMVWLKAAVVGGLLAGLISWIIDFFVDFSLGQNGLIFELTSGAAFTILTVFVVASIAMFVGRQIVNREAKKKLATSDAERAHERQLVNAGSAERADQAGTRSQAEPQWAPEHGEADTEVFSAVDADGKPRMDKRGNRHGSADGS</sequence>
<dbReference type="InterPro" id="IPR047958">
    <property type="entry name" value="B-4DMT-like"/>
</dbReference>
<name>A0A143QS04_RHOFA</name>
<evidence type="ECO:0000313" key="3">
    <source>
        <dbReference type="EMBL" id="AMY25167.1"/>
    </source>
</evidence>
<evidence type="ECO:0000256" key="2">
    <source>
        <dbReference type="SAM" id="Phobius"/>
    </source>
</evidence>
<dbReference type="EMBL" id="CP015220">
    <property type="protein sequence ID" value="AMY25167.1"/>
    <property type="molecule type" value="Genomic_DNA"/>
</dbReference>
<feature type="region of interest" description="Disordered" evidence="1">
    <location>
        <begin position="150"/>
        <end position="220"/>
    </location>
</feature>
<dbReference type="PATRIC" id="fig|1653479.3.peg.3937"/>
<evidence type="ECO:0000313" key="4">
    <source>
        <dbReference type="Proteomes" id="UP000076038"/>
    </source>
</evidence>
<gene>
    <name evidence="3" type="ORF">A3Q41_03885</name>
</gene>
<keyword evidence="2" id="KW-0472">Membrane</keyword>
<evidence type="ECO:0008006" key="5">
    <source>
        <dbReference type="Google" id="ProtNLM"/>
    </source>
</evidence>
<organism evidence="3 4">
    <name type="scientific">Rhodococcoides fascians</name>
    <name type="common">Rhodococcus fascians</name>
    <dbReference type="NCBI Taxonomy" id="1828"/>
    <lineage>
        <taxon>Bacteria</taxon>
        <taxon>Bacillati</taxon>
        <taxon>Actinomycetota</taxon>
        <taxon>Actinomycetes</taxon>
        <taxon>Mycobacteriales</taxon>
        <taxon>Nocardiaceae</taxon>
        <taxon>Rhodococcoides</taxon>
    </lineage>
</organism>
<evidence type="ECO:0000256" key="1">
    <source>
        <dbReference type="SAM" id="MobiDB-lite"/>
    </source>
</evidence>
<dbReference type="KEGG" id="rhs:A3Q41_03885"/>
<proteinExistence type="predicted"/>
<feature type="compositionally biased region" description="Basic and acidic residues" evidence="1">
    <location>
        <begin position="201"/>
        <end position="210"/>
    </location>
</feature>
<feature type="transmembrane region" description="Helical" evidence="2">
    <location>
        <begin position="118"/>
        <end position="137"/>
    </location>
</feature>
<dbReference type="AlphaFoldDB" id="A0A143QS04"/>
<protein>
    <recommendedName>
        <fullName evidence="5">Transmembrane protein</fullName>
    </recommendedName>
</protein>
<keyword evidence="4" id="KW-1185">Reference proteome</keyword>
<reference evidence="3 4" key="1">
    <citation type="journal article" date="2016" name="Genome Announc.">
        <title>Complete Genome and Plasmid Sequences for Rhodococcus fascians D188 and Draft Sequences for Rhodococcus Isolates PBTS 1 and PBTS 2.</title>
        <authorList>
            <person name="Stamler R.A."/>
            <person name="Vereecke D."/>
            <person name="Zhang Y."/>
            <person name="Schilkey F."/>
            <person name="Devitt N."/>
            <person name="Randall J.J."/>
        </authorList>
    </citation>
    <scope>NUCLEOTIDE SEQUENCE [LARGE SCALE GENOMIC DNA]</scope>
    <source>
        <strain evidence="3 4">PBTS2</strain>
    </source>
</reference>
<feature type="transmembrane region" description="Helical" evidence="2">
    <location>
        <begin position="79"/>
        <end position="98"/>
    </location>
</feature>
<dbReference type="NCBIfam" id="NF037996">
    <property type="entry name" value="B-4DMT"/>
    <property type="match status" value="1"/>
</dbReference>
<feature type="transmembrane region" description="Helical" evidence="2">
    <location>
        <begin position="12"/>
        <end position="33"/>
    </location>
</feature>
<dbReference type="Proteomes" id="UP000076038">
    <property type="component" value="Chromosome"/>
</dbReference>
<accession>A0A143QS04</accession>